<sequence>MILAIDIGGTKFSMAVFEGERMVRRESRATNAEGGRAWMVERIAEICGEWRREFCLERCGIGFGGPVNFFAQRVVFSTHVGGWDDFDLCGFVQQAAGVPAVMDNDANAGAIGEAEFGAGKGHSPLFYMTLSTGIGGGIWEDGRVWRGADSYGGEIGHMTIRPEGPECLCGARGCFERMCCGLWLQRDYGKPASELMLDAEFVRRYVVDLALGLKAAIMLLNPQRIVIGGGITKAGDRLFVPLREELGRTITKWSAARVDVVPAALGDDSVLYGALAMARGNPLR</sequence>
<dbReference type="InterPro" id="IPR049874">
    <property type="entry name" value="ROK_cs"/>
</dbReference>
<protein>
    <submittedName>
        <fullName evidence="1">ROK family protein</fullName>
    </submittedName>
</protein>
<dbReference type="PROSITE" id="PS01125">
    <property type="entry name" value="ROK"/>
    <property type="match status" value="1"/>
</dbReference>
<dbReference type="AlphaFoldDB" id="Q01W38"/>
<evidence type="ECO:0000313" key="1">
    <source>
        <dbReference type="EMBL" id="ABJ86127.1"/>
    </source>
</evidence>
<dbReference type="eggNOG" id="COG1940">
    <property type="taxonomic scope" value="Bacteria"/>
</dbReference>
<gene>
    <name evidence="1" type="ordered locus">Acid_5174</name>
</gene>
<dbReference type="SUPFAM" id="SSF53067">
    <property type="entry name" value="Actin-like ATPase domain"/>
    <property type="match status" value="1"/>
</dbReference>
<dbReference type="KEGG" id="sus:Acid_5174"/>
<dbReference type="OrthoDB" id="9810372at2"/>
<dbReference type="InterPro" id="IPR043129">
    <property type="entry name" value="ATPase_NBD"/>
</dbReference>
<dbReference type="InParanoid" id="Q01W38"/>
<dbReference type="InterPro" id="IPR000600">
    <property type="entry name" value="ROK"/>
</dbReference>
<name>Q01W38_SOLUE</name>
<dbReference type="Pfam" id="PF00480">
    <property type="entry name" value="ROK"/>
    <property type="match status" value="1"/>
</dbReference>
<reference evidence="1" key="1">
    <citation type="submission" date="2006-10" db="EMBL/GenBank/DDBJ databases">
        <title>Complete sequence of Solibacter usitatus Ellin6076.</title>
        <authorList>
            <consortium name="US DOE Joint Genome Institute"/>
            <person name="Copeland A."/>
            <person name="Lucas S."/>
            <person name="Lapidus A."/>
            <person name="Barry K."/>
            <person name="Detter J.C."/>
            <person name="Glavina del Rio T."/>
            <person name="Hammon N."/>
            <person name="Israni S."/>
            <person name="Dalin E."/>
            <person name="Tice H."/>
            <person name="Pitluck S."/>
            <person name="Thompson L.S."/>
            <person name="Brettin T."/>
            <person name="Bruce D."/>
            <person name="Han C."/>
            <person name="Tapia R."/>
            <person name="Gilna P."/>
            <person name="Schmutz J."/>
            <person name="Larimer F."/>
            <person name="Land M."/>
            <person name="Hauser L."/>
            <person name="Kyrpides N."/>
            <person name="Mikhailova N."/>
            <person name="Janssen P.H."/>
            <person name="Kuske C.R."/>
            <person name="Richardson P."/>
        </authorList>
    </citation>
    <scope>NUCLEOTIDE SEQUENCE</scope>
    <source>
        <strain evidence="1">Ellin6076</strain>
    </source>
</reference>
<accession>Q01W38</accession>
<dbReference type="PANTHER" id="PTHR18964">
    <property type="entry name" value="ROK (REPRESSOR, ORF, KINASE) FAMILY"/>
    <property type="match status" value="1"/>
</dbReference>
<dbReference type="STRING" id="234267.Acid_5174"/>
<dbReference type="Gene3D" id="3.30.420.40">
    <property type="match status" value="2"/>
</dbReference>
<dbReference type="PANTHER" id="PTHR18964:SF169">
    <property type="entry name" value="N-ACETYLMANNOSAMINE KINASE"/>
    <property type="match status" value="1"/>
</dbReference>
<dbReference type="EMBL" id="CP000473">
    <property type="protein sequence ID" value="ABJ86127.1"/>
    <property type="molecule type" value="Genomic_DNA"/>
</dbReference>
<organism evidence="1">
    <name type="scientific">Solibacter usitatus (strain Ellin6076)</name>
    <dbReference type="NCBI Taxonomy" id="234267"/>
    <lineage>
        <taxon>Bacteria</taxon>
        <taxon>Pseudomonadati</taxon>
        <taxon>Acidobacteriota</taxon>
        <taxon>Terriglobia</taxon>
        <taxon>Bryobacterales</taxon>
        <taxon>Solibacteraceae</taxon>
        <taxon>Candidatus Solibacter</taxon>
    </lineage>
</organism>
<proteinExistence type="predicted"/>
<dbReference type="HOGENOM" id="CLU_036604_0_4_0"/>